<dbReference type="GO" id="GO:0016758">
    <property type="term" value="F:hexosyltransferase activity"/>
    <property type="evidence" value="ECO:0007669"/>
    <property type="project" value="InterPro"/>
</dbReference>
<protein>
    <recommendedName>
        <fullName evidence="11">DUF2029 domain-containing protein</fullName>
    </recommendedName>
</protein>
<comment type="caution">
    <text evidence="9">The sequence shown here is derived from an EMBL/GenBank/DDBJ whole genome shotgun (WGS) entry which is preliminary data.</text>
</comment>
<dbReference type="RefSeq" id="WP_066927012.1">
    <property type="nucleotide sequence ID" value="NZ_BPQO01000006.1"/>
</dbReference>
<evidence type="ECO:0000256" key="7">
    <source>
        <dbReference type="ARBA" id="ARBA00024033"/>
    </source>
</evidence>
<evidence type="ECO:0000313" key="9">
    <source>
        <dbReference type="EMBL" id="GJD88282.1"/>
    </source>
</evidence>
<dbReference type="InterPro" id="IPR018584">
    <property type="entry name" value="GT87"/>
</dbReference>
<dbReference type="EMBL" id="BPQO01000006">
    <property type="protein sequence ID" value="GJD88282.1"/>
    <property type="molecule type" value="Genomic_DNA"/>
</dbReference>
<sequence>MRAPSRPHAALADLRDLAGSDARLYRLARLASLWLLPLMFGIVLVGFEMGPVPGSGCAANAVGVDFTQVWAAGQAALRGGAAEPYDLPRHLQNLREAFGPDCRFAWHYPPVFMLPAAAVAALPPAGAFLAWTFAGVGLLALALRLAGGRAALLVGLAHPLVFCNLVYGQNGLFTAGLLTLGALLVDRRPLVAGLCFGLVAYKPQLAALAPLLLLVTGRWRCLGACLGTVLALCLAALLAFGSAPWLGFLGTIGETDRIILRQAAAGLDLNASAYGAVRLAGGPFALAWTAQIAASLGALALAWRVWATCPDPRMRAATLLAAAPMLSPYVPVYDLAPVVPATVLLVVAARRAGGLHAYERWLLIAAPLTAGLRVGAEATGICFGLIFALATLACIAARALPQPATRGLGALP</sequence>
<gene>
    <name evidence="9" type="ORF">BHAOGJBA_1796</name>
</gene>
<keyword evidence="4 8" id="KW-0812">Transmembrane</keyword>
<dbReference type="Proteomes" id="UP001055247">
    <property type="component" value="Unassembled WGS sequence"/>
</dbReference>
<reference evidence="9" key="1">
    <citation type="journal article" date="2016" name="Front. Microbiol.">
        <title>Genome Sequence of the Piezophilic, Mesophilic Sulfate-Reducing Bacterium Desulfovibrio indicus J2T.</title>
        <authorList>
            <person name="Cao J."/>
            <person name="Maignien L."/>
            <person name="Shao Z."/>
            <person name="Alain K."/>
            <person name="Jebbar M."/>
        </authorList>
    </citation>
    <scope>NUCLEOTIDE SEQUENCE</scope>
    <source>
        <strain evidence="9">DSM 16372</strain>
    </source>
</reference>
<accession>A0AAV4ZIR6</accession>
<reference evidence="9" key="2">
    <citation type="submission" date="2021-08" db="EMBL/GenBank/DDBJ databases">
        <authorList>
            <person name="Tani A."/>
            <person name="Ola A."/>
            <person name="Ogura Y."/>
            <person name="Katsura K."/>
            <person name="Hayashi T."/>
        </authorList>
    </citation>
    <scope>NUCLEOTIDE SEQUENCE</scope>
    <source>
        <strain evidence="9">DSM 16372</strain>
    </source>
</reference>
<comment type="subcellular location">
    <subcellularLocation>
        <location evidence="1">Cell membrane</location>
        <topology evidence="1">Multi-pass membrane protein</topology>
    </subcellularLocation>
</comment>
<feature type="transmembrane region" description="Helical" evidence="8">
    <location>
        <begin position="221"/>
        <end position="240"/>
    </location>
</feature>
<evidence type="ECO:0000256" key="6">
    <source>
        <dbReference type="ARBA" id="ARBA00023136"/>
    </source>
</evidence>
<keyword evidence="6 8" id="KW-0472">Membrane</keyword>
<dbReference type="Pfam" id="PF09594">
    <property type="entry name" value="GT87"/>
    <property type="match status" value="1"/>
</dbReference>
<feature type="transmembrane region" description="Helical" evidence="8">
    <location>
        <begin position="116"/>
        <end position="143"/>
    </location>
</feature>
<feature type="transmembrane region" description="Helical" evidence="8">
    <location>
        <begin position="285"/>
        <end position="306"/>
    </location>
</feature>
<evidence type="ECO:0000256" key="4">
    <source>
        <dbReference type="ARBA" id="ARBA00022692"/>
    </source>
</evidence>
<keyword evidence="3" id="KW-0808">Transferase</keyword>
<feature type="transmembrane region" description="Helical" evidence="8">
    <location>
        <begin position="381"/>
        <end position="400"/>
    </location>
</feature>
<keyword evidence="5 8" id="KW-1133">Transmembrane helix</keyword>
<evidence type="ECO:0000256" key="5">
    <source>
        <dbReference type="ARBA" id="ARBA00022989"/>
    </source>
</evidence>
<dbReference type="GO" id="GO:0005886">
    <property type="term" value="C:plasma membrane"/>
    <property type="evidence" value="ECO:0007669"/>
    <property type="project" value="UniProtKB-SubCell"/>
</dbReference>
<organism evidence="9 10">
    <name type="scientific">Methylobacterium hispanicum</name>
    <dbReference type="NCBI Taxonomy" id="270350"/>
    <lineage>
        <taxon>Bacteria</taxon>
        <taxon>Pseudomonadati</taxon>
        <taxon>Pseudomonadota</taxon>
        <taxon>Alphaproteobacteria</taxon>
        <taxon>Hyphomicrobiales</taxon>
        <taxon>Methylobacteriaceae</taxon>
        <taxon>Methylobacterium</taxon>
    </lineage>
</organism>
<proteinExistence type="inferred from homology"/>
<feature type="transmembrane region" description="Helical" evidence="8">
    <location>
        <begin position="27"/>
        <end position="47"/>
    </location>
</feature>
<feature type="transmembrane region" description="Helical" evidence="8">
    <location>
        <begin position="190"/>
        <end position="214"/>
    </location>
</feature>
<dbReference type="AlphaFoldDB" id="A0AAV4ZIR6"/>
<keyword evidence="10" id="KW-1185">Reference proteome</keyword>
<comment type="similarity">
    <text evidence="7">Belongs to the glycosyltransferase 87 family.</text>
</comment>
<evidence type="ECO:0000256" key="2">
    <source>
        <dbReference type="ARBA" id="ARBA00022475"/>
    </source>
</evidence>
<evidence type="ECO:0008006" key="11">
    <source>
        <dbReference type="Google" id="ProtNLM"/>
    </source>
</evidence>
<evidence type="ECO:0000256" key="1">
    <source>
        <dbReference type="ARBA" id="ARBA00004651"/>
    </source>
</evidence>
<keyword evidence="2" id="KW-1003">Cell membrane</keyword>
<evidence type="ECO:0000256" key="8">
    <source>
        <dbReference type="SAM" id="Phobius"/>
    </source>
</evidence>
<feature type="transmembrane region" description="Helical" evidence="8">
    <location>
        <begin position="150"/>
        <end position="170"/>
    </location>
</feature>
<evidence type="ECO:0000313" key="10">
    <source>
        <dbReference type="Proteomes" id="UP001055247"/>
    </source>
</evidence>
<name>A0AAV4ZIR6_9HYPH</name>
<evidence type="ECO:0000256" key="3">
    <source>
        <dbReference type="ARBA" id="ARBA00022679"/>
    </source>
</evidence>